<organism evidence="1 2">
    <name type="scientific">Mycobacteroides abscessus 1948</name>
    <dbReference type="NCBI Taxonomy" id="1299323"/>
    <lineage>
        <taxon>Bacteria</taxon>
        <taxon>Bacillati</taxon>
        <taxon>Actinomycetota</taxon>
        <taxon>Actinomycetes</taxon>
        <taxon>Mycobacteriales</taxon>
        <taxon>Mycobacteriaceae</taxon>
        <taxon>Mycobacteroides</taxon>
        <taxon>Mycobacteroides abscessus</taxon>
    </lineage>
</organism>
<accession>A0A829QG63</accession>
<dbReference type="EMBL" id="JAOH01000002">
    <property type="protein sequence ID" value="EUA61553.1"/>
    <property type="molecule type" value="Genomic_DNA"/>
</dbReference>
<protein>
    <submittedName>
        <fullName evidence="1">Uncharacterized protein</fullName>
    </submittedName>
</protein>
<gene>
    <name evidence="1" type="ORF">I542_1696</name>
</gene>
<evidence type="ECO:0000313" key="1">
    <source>
        <dbReference type="EMBL" id="EUA61553.1"/>
    </source>
</evidence>
<evidence type="ECO:0000313" key="2">
    <source>
        <dbReference type="Proteomes" id="UP000021210"/>
    </source>
</evidence>
<sequence length="39" mass="4433">MRCFINRHRSSASLRAILTTCDVNMMMAREKADSAGKME</sequence>
<reference evidence="1 2" key="1">
    <citation type="submission" date="2013-12" db="EMBL/GenBank/DDBJ databases">
        <authorList>
            <person name="Zelazny A."/>
            <person name="Olivier K."/>
            <person name="Holland S."/>
            <person name="Lenaerts A."/>
            <person name="Ordway D."/>
            <person name="DeGroote M.A."/>
            <person name="Parker T."/>
            <person name="Sizemore C."/>
            <person name="Tallon L.J."/>
            <person name="Sadzewicz L.K."/>
            <person name="Sengamalay N."/>
            <person name="Fraser C.M."/>
            <person name="Hine E."/>
            <person name="Shefchek K.A."/>
            <person name="Das S.P."/>
            <person name="Tettelin H."/>
        </authorList>
    </citation>
    <scope>NUCLEOTIDE SEQUENCE [LARGE SCALE GENOMIC DNA]</scope>
    <source>
        <strain evidence="1 2">1948</strain>
    </source>
</reference>
<comment type="caution">
    <text evidence="1">The sequence shown here is derived from an EMBL/GenBank/DDBJ whole genome shotgun (WGS) entry which is preliminary data.</text>
</comment>
<dbReference type="AlphaFoldDB" id="A0A829QG63"/>
<dbReference type="Proteomes" id="UP000021210">
    <property type="component" value="Unassembled WGS sequence"/>
</dbReference>
<name>A0A829QG63_9MYCO</name>
<proteinExistence type="predicted"/>